<dbReference type="SUPFAM" id="SSF53756">
    <property type="entry name" value="UDP-Glycosyltransferase/glycogen phosphorylase"/>
    <property type="match status" value="1"/>
</dbReference>
<organism evidence="2">
    <name type="scientific">Klebsiella sp. 5845/52</name>
    <dbReference type="NCBI Taxonomy" id="1497832"/>
    <lineage>
        <taxon>Bacteria</taxon>
        <taxon>Pseudomonadati</taxon>
        <taxon>Pseudomonadota</taxon>
        <taxon>Gammaproteobacteria</taxon>
        <taxon>Enterobacterales</taxon>
        <taxon>Enterobacteriaceae</taxon>
        <taxon>Klebsiella/Raoultella group</taxon>
        <taxon>Klebsiella</taxon>
    </lineage>
</organism>
<dbReference type="EMBL" id="AB924599">
    <property type="protein sequence ID" value="BAT24164.1"/>
    <property type="molecule type" value="Genomic_DNA"/>
</dbReference>
<gene>
    <name evidence="2" type="primary">wcsE</name>
</gene>
<name>A0A0P0YSF2_9ENTR</name>
<dbReference type="Gene3D" id="3.40.50.2000">
    <property type="entry name" value="Glycogen Phosphorylase B"/>
    <property type="match status" value="2"/>
</dbReference>
<evidence type="ECO:0000313" key="2">
    <source>
        <dbReference type="EMBL" id="BAT24164.1"/>
    </source>
</evidence>
<accession>A0A0P0YSF2</accession>
<feature type="domain" description="Glycosyl transferase family 1" evidence="1">
    <location>
        <begin position="179"/>
        <end position="293"/>
    </location>
</feature>
<dbReference type="AlphaFoldDB" id="A0A0P0YSF2"/>
<sequence length="360" mass="41425">MIIICGPFPPPVHGMSKNLLLFKEKIEFLEGKVVPIDISPGTLVRGKKYHLTKIKKVLIALSKIIAIKKVDRNEKVKFYLPPDGGFGLVYSILLTTIASFKCHKIYLHHRSYAYINKYSVLMAVLNAAAGKKATHIFLSEKMANDFSKKYRVDKYYIVSNLIHVKNWFELNLEPKKYTQDEIVLGFMSNISIEKGIKDAVNTTFMLREKGINAKLKIGGVCDNIEIENYLKDTIKSNPSYFKFVGFVDKNSKLDFFKELDWFLFPTRYVNEAQPNVLFESIAAGVPFITIERGCIIGDFPDYPYVMREKENFPEFATKAIIDNITPYSYEKNRADLVLKVRHQLNDAERKENAMFENILN</sequence>
<dbReference type="Pfam" id="PF00534">
    <property type="entry name" value="Glycos_transf_1"/>
    <property type="match status" value="1"/>
</dbReference>
<dbReference type="InterPro" id="IPR001296">
    <property type="entry name" value="Glyco_trans_1"/>
</dbReference>
<dbReference type="CDD" id="cd03801">
    <property type="entry name" value="GT4_PimA-like"/>
    <property type="match status" value="1"/>
</dbReference>
<protein>
    <recommendedName>
        <fullName evidence="1">Glycosyl transferase family 1 domain-containing protein</fullName>
    </recommendedName>
</protein>
<reference evidence="2" key="2">
    <citation type="journal article" date="2015" name="Sci. Rep.">
        <title>Genetic analysis of capsular polysaccharide synthesis gene clusters in 79 capsular types of Klebsiella spp.</title>
        <authorList>
            <person name="Pan Y.J."/>
            <person name="Lin T.L."/>
            <person name="Chen C.T."/>
            <person name="Chen Y.Y."/>
            <person name="Hsieh P.F."/>
            <person name="Hsu C.R."/>
            <person name="Wu M.C."/>
            <person name="Wang J.T."/>
        </authorList>
    </citation>
    <scope>NUCLEOTIDE SEQUENCE</scope>
    <source>
        <strain evidence="2">5845/52</strain>
    </source>
</reference>
<evidence type="ECO:0000259" key="1">
    <source>
        <dbReference type="Pfam" id="PF00534"/>
    </source>
</evidence>
<proteinExistence type="predicted"/>
<reference evidence="2" key="1">
    <citation type="submission" date="2014-04" db="EMBL/GenBank/DDBJ databases">
        <authorList>
            <person name="Harrison E."/>
        </authorList>
    </citation>
    <scope>NUCLEOTIDE SEQUENCE</scope>
    <source>
        <strain evidence="2">5845/52</strain>
    </source>
</reference>